<evidence type="ECO:0000313" key="3">
    <source>
        <dbReference type="EMBL" id="UZA68140.1"/>
    </source>
</evidence>
<dbReference type="Proteomes" id="UP001163644">
    <property type="component" value="Chromosome"/>
</dbReference>
<name>A0A0D0MR72_PSEVI</name>
<keyword evidence="5" id="KW-1185">Reference proteome</keyword>
<evidence type="ECO:0000313" key="1">
    <source>
        <dbReference type="EMBL" id="MEE4039961.1"/>
    </source>
</evidence>
<reference evidence="3" key="2">
    <citation type="submission" date="2019-02" db="EMBL/GenBank/DDBJ databases">
        <authorList>
            <person name="Lutz S."/>
            <person name="Schori C."/>
            <person name="Ahrens C.H."/>
            <person name="Gueguen E."/>
        </authorList>
    </citation>
    <scope>NUCLEOTIDE SEQUENCE</scope>
    <source>
        <strain evidence="3">Psy35</strain>
    </source>
</reference>
<dbReference type="EMBL" id="CP036495">
    <property type="protein sequence ID" value="UZA68140.1"/>
    <property type="molecule type" value="Genomic_DNA"/>
</dbReference>
<reference evidence="1 5" key="3">
    <citation type="submission" date="2024-01" db="EMBL/GenBank/DDBJ databases">
        <title>Characterization of Pseudomonas viridiflava in Georgia, USA.</title>
        <authorList>
            <person name="Zhao M."/>
            <person name="Dutta B."/>
        </authorList>
    </citation>
    <scope>NUCLEOTIDE SEQUENCE [LARGE SCALE GENOMIC DNA]</scope>
    <source>
        <strain evidence="1 5">21GA0539</strain>
    </source>
</reference>
<dbReference type="Proteomes" id="UP001343600">
    <property type="component" value="Unassembled WGS sequence"/>
</dbReference>
<gene>
    <name evidence="2" type="ORF">CFBP1590__1634</name>
    <name evidence="3" type="ORF">EZZ81_07840</name>
    <name evidence="1" type="ORF">V2I87_07640</name>
</gene>
<dbReference type="OrthoDB" id="6900927at2"/>
<proteinExistence type="predicted"/>
<dbReference type="EMBL" id="LT855380">
    <property type="protein sequence ID" value="SMS09220.1"/>
    <property type="molecule type" value="Genomic_DNA"/>
</dbReference>
<sequence>MTNVIAFPDAHERDRLKSSQDPALRYLNKKERLLIDQLRSTSHAGRQYVYDYASIMHLSRPLHPEPVD</sequence>
<evidence type="ECO:0000313" key="2">
    <source>
        <dbReference type="EMBL" id="SMS09220.1"/>
    </source>
</evidence>
<protein>
    <submittedName>
        <fullName evidence="2">Uncharacterized protein</fullName>
    </submittedName>
</protein>
<dbReference type="AlphaFoldDB" id="A0A0D0MR72"/>
<evidence type="ECO:0000313" key="4">
    <source>
        <dbReference type="Proteomes" id="UP000196842"/>
    </source>
</evidence>
<dbReference type="EMBL" id="JAZEIP010000008">
    <property type="protein sequence ID" value="MEE4039961.1"/>
    <property type="molecule type" value="Genomic_DNA"/>
</dbReference>
<organism evidence="2 4">
    <name type="scientific">Pseudomonas viridiflava</name>
    <name type="common">Phytomonas viridiflava</name>
    <dbReference type="NCBI Taxonomy" id="33069"/>
    <lineage>
        <taxon>Bacteria</taxon>
        <taxon>Pseudomonadati</taxon>
        <taxon>Pseudomonadota</taxon>
        <taxon>Gammaproteobacteria</taxon>
        <taxon>Pseudomonadales</taxon>
        <taxon>Pseudomonadaceae</taxon>
        <taxon>Pseudomonas</taxon>
    </lineage>
</organism>
<reference evidence="2 4" key="1">
    <citation type="submission" date="2017-05" db="EMBL/GenBank/DDBJ databases">
        <authorList>
            <person name="Song R."/>
            <person name="Chenine A.L."/>
            <person name="Ruprecht R.M."/>
        </authorList>
    </citation>
    <scope>NUCLEOTIDE SEQUENCE [LARGE SCALE GENOMIC DNA]</scope>
    <source>
        <strain evidence="2 4">CFBP 1590</strain>
    </source>
</reference>
<dbReference type="GeneID" id="47763293"/>
<dbReference type="RefSeq" id="WP_025993849.1">
    <property type="nucleotide sequence ID" value="NZ_CP036495.1"/>
</dbReference>
<dbReference type="Proteomes" id="UP000196842">
    <property type="component" value="Chromosome I"/>
</dbReference>
<evidence type="ECO:0000313" key="5">
    <source>
        <dbReference type="Proteomes" id="UP001343600"/>
    </source>
</evidence>
<accession>A0A0D0MR72</accession>
<dbReference type="KEGG" id="pvd:CFBP1590__1634"/>